<dbReference type="InterPro" id="IPR015927">
    <property type="entry name" value="Peptidase_S24_S26A/B/C"/>
</dbReference>
<organism evidence="3 4">
    <name type="scientific">Paraburkholderia pallida</name>
    <dbReference type="NCBI Taxonomy" id="2547399"/>
    <lineage>
        <taxon>Bacteria</taxon>
        <taxon>Pseudomonadati</taxon>
        <taxon>Pseudomonadota</taxon>
        <taxon>Betaproteobacteria</taxon>
        <taxon>Burkholderiales</taxon>
        <taxon>Burkholderiaceae</taxon>
        <taxon>Paraburkholderia</taxon>
    </lineage>
</organism>
<dbReference type="InterPro" id="IPR036286">
    <property type="entry name" value="LexA/Signal_pep-like_sf"/>
</dbReference>
<dbReference type="InterPro" id="IPR050077">
    <property type="entry name" value="LexA_repressor"/>
</dbReference>
<dbReference type="PANTHER" id="PTHR33516:SF2">
    <property type="entry name" value="LEXA REPRESSOR-RELATED"/>
    <property type="match status" value="1"/>
</dbReference>
<evidence type="ECO:0000313" key="3">
    <source>
        <dbReference type="EMBL" id="QBR00485.1"/>
    </source>
</evidence>
<proteinExistence type="predicted"/>
<dbReference type="KEGG" id="ppai:E1956_25975"/>
<feature type="region of interest" description="Disordered" evidence="1">
    <location>
        <begin position="154"/>
        <end position="173"/>
    </location>
</feature>
<evidence type="ECO:0000259" key="2">
    <source>
        <dbReference type="Pfam" id="PF00717"/>
    </source>
</evidence>
<evidence type="ECO:0000313" key="4">
    <source>
        <dbReference type="Proteomes" id="UP000295727"/>
    </source>
</evidence>
<evidence type="ECO:0000256" key="1">
    <source>
        <dbReference type="SAM" id="MobiDB-lite"/>
    </source>
</evidence>
<keyword evidence="4" id="KW-1185">Reference proteome</keyword>
<dbReference type="CDD" id="cd06529">
    <property type="entry name" value="S24_LexA-like"/>
    <property type="match status" value="1"/>
</dbReference>
<reference evidence="3 4" key="1">
    <citation type="submission" date="2019-03" db="EMBL/GenBank/DDBJ databases">
        <title>Paraburkholderia sp. 7MH5, isolated from subtropical forest soil.</title>
        <authorList>
            <person name="Gao Z.-H."/>
            <person name="Qiu L.-H."/>
        </authorList>
    </citation>
    <scope>NUCLEOTIDE SEQUENCE [LARGE SCALE GENOMIC DNA]</scope>
    <source>
        <strain evidence="3 4">7MH5</strain>
    </source>
</reference>
<dbReference type="PANTHER" id="PTHR33516">
    <property type="entry name" value="LEXA REPRESSOR"/>
    <property type="match status" value="1"/>
</dbReference>
<dbReference type="InterPro" id="IPR039418">
    <property type="entry name" value="LexA-like"/>
</dbReference>
<name>A0A4P7D1G1_9BURK</name>
<feature type="compositionally biased region" description="Basic and acidic residues" evidence="1">
    <location>
        <begin position="164"/>
        <end position="173"/>
    </location>
</feature>
<sequence length="311" mass="34557">MVVPQRRAKSRCASGESEFRYASSLSMPELYPWVNIMSIPMGNLPQSKAHPRMPPMDKFERRRLRLIEIRDQLCAGSAASLAKRIDKSDSYVSRMLWPEGRAGKKRIGEDMVDHIERTFGLQKGAFDSDAPLGSLLQSGPDVNSVNTAEKSGLFTSQPTVSEGSLHDRNVEPGPEVRGKLPLISWVQAGAWESVVGNFAVEDAQEWLLSPIAASPRAYYLRVRGLSMFNPAGEPSFRESDLILVEPQSHAESGALVVVMLDDEKEATFKQLIIEDGKKYLRALNPDWPNRIMQVNGNATICGVVKTKVVRY</sequence>
<dbReference type="EMBL" id="CP038149">
    <property type="protein sequence ID" value="QBR00485.1"/>
    <property type="molecule type" value="Genomic_DNA"/>
</dbReference>
<accession>A0A4P7D1G1</accession>
<dbReference type="Pfam" id="PF00717">
    <property type="entry name" value="Peptidase_S24"/>
    <property type="match status" value="1"/>
</dbReference>
<protein>
    <recommendedName>
        <fullName evidence="2">Peptidase S24/S26A/S26B/S26C domain-containing protein</fullName>
    </recommendedName>
</protein>
<dbReference type="OrthoDB" id="9021722at2"/>
<gene>
    <name evidence="3" type="ORF">E1956_25975</name>
</gene>
<dbReference type="SUPFAM" id="SSF51306">
    <property type="entry name" value="LexA/Signal peptidase"/>
    <property type="match status" value="1"/>
</dbReference>
<dbReference type="Proteomes" id="UP000295727">
    <property type="component" value="Chromosome 2"/>
</dbReference>
<dbReference type="Gene3D" id="2.10.109.10">
    <property type="entry name" value="Umud Fragment, subunit A"/>
    <property type="match status" value="1"/>
</dbReference>
<dbReference type="AlphaFoldDB" id="A0A4P7D1G1"/>
<feature type="domain" description="Peptidase S24/S26A/S26B/S26C" evidence="2">
    <location>
        <begin position="181"/>
        <end position="304"/>
    </location>
</feature>